<evidence type="ECO:0000256" key="8">
    <source>
        <dbReference type="ARBA" id="ARBA00022679"/>
    </source>
</evidence>
<name>A0A160T7Z2_9ZZZZ</name>
<evidence type="ECO:0000256" key="10">
    <source>
        <dbReference type="ARBA" id="ARBA00022729"/>
    </source>
</evidence>
<evidence type="ECO:0000256" key="11">
    <source>
        <dbReference type="ARBA" id="ARBA00022827"/>
    </source>
</evidence>
<evidence type="ECO:0000256" key="9">
    <source>
        <dbReference type="ARBA" id="ARBA00022723"/>
    </source>
</evidence>
<dbReference type="Pfam" id="PF02424">
    <property type="entry name" value="ApbE"/>
    <property type="match status" value="1"/>
</dbReference>
<dbReference type="InterPro" id="IPR024932">
    <property type="entry name" value="ApbE"/>
</dbReference>
<dbReference type="AlphaFoldDB" id="A0A160T7Z2"/>
<dbReference type="SUPFAM" id="SSF143631">
    <property type="entry name" value="ApbE-like"/>
    <property type="match status" value="1"/>
</dbReference>
<gene>
    <name evidence="18" type="ORF">MGWOODY_Tha269</name>
</gene>
<dbReference type="GO" id="GO:0046872">
    <property type="term" value="F:metal ion binding"/>
    <property type="evidence" value="ECO:0007669"/>
    <property type="project" value="UniProtKB-KW"/>
</dbReference>
<keyword evidence="12" id="KW-0460">Magnesium</keyword>
<dbReference type="EMBL" id="CZQC01000004">
    <property type="protein sequence ID" value="CUS40115.1"/>
    <property type="molecule type" value="Genomic_DNA"/>
</dbReference>
<dbReference type="PANTHER" id="PTHR30040">
    <property type="entry name" value="THIAMINE BIOSYNTHESIS LIPOPROTEIN APBE"/>
    <property type="match status" value="1"/>
</dbReference>
<dbReference type="PIRSF" id="PIRSF006268">
    <property type="entry name" value="ApbE"/>
    <property type="match status" value="1"/>
</dbReference>
<evidence type="ECO:0000256" key="4">
    <source>
        <dbReference type="ARBA" id="ARBA00016337"/>
    </source>
</evidence>
<evidence type="ECO:0000256" key="5">
    <source>
        <dbReference type="ARBA" id="ARBA00022475"/>
    </source>
</evidence>
<evidence type="ECO:0000256" key="12">
    <source>
        <dbReference type="ARBA" id="ARBA00022842"/>
    </source>
</evidence>
<dbReference type="GO" id="GO:0016740">
    <property type="term" value="F:transferase activity"/>
    <property type="evidence" value="ECO:0007669"/>
    <property type="project" value="UniProtKB-KW"/>
</dbReference>
<dbReference type="GO" id="GO:0005886">
    <property type="term" value="C:plasma membrane"/>
    <property type="evidence" value="ECO:0007669"/>
    <property type="project" value="UniProtKB-SubCell"/>
</dbReference>
<dbReference type="InterPro" id="IPR003374">
    <property type="entry name" value="ApbE-like_sf"/>
</dbReference>
<proteinExistence type="predicted"/>
<keyword evidence="8" id="KW-0808">Transferase</keyword>
<evidence type="ECO:0000256" key="17">
    <source>
        <dbReference type="ARBA" id="ARBA00048540"/>
    </source>
</evidence>
<evidence type="ECO:0000256" key="7">
    <source>
        <dbReference type="ARBA" id="ARBA00022630"/>
    </source>
</evidence>
<comment type="cofactor">
    <cofactor evidence="1">
        <name>Mg(2+)</name>
        <dbReference type="ChEBI" id="CHEBI:18420"/>
    </cofactor>
</comment>
<evidence type="ECO:0000256" key="14">
    <source>
        <dbReference type="ARBA" id="ARBA00023139"/>
    </source>
</evidence>
<reference evidence="18" key="1">
    <citation type="submission" date="2015-10" db="EMBL/GenBank/DDBJ databases">
        <authorList>
            <person name="Gilbert D.G."/>
        </authorList>
    </citation>
    <scope>NUCLEOTIDE SEQUENCE</scope>
</reference>
<comment type="subcellular location">
    <subcellularLocation>
        <location evidence="2">Cell inner membrane</location>
    </subcellularLocation>
</comment>
<sequence length="358" mass="39186">MRIFFGSKAIGRLSFCLAISSVLLLASCSRLFSPDILHISGPTMGTQYHISWVDTGDVSEEALQALVDSRLREINHSMSTYDKSSELSLLNQRKDVDPEAWIDVSTDLMAVLRDADEVSRYSVGRLDVTVGPLVNRWGFGPDDERGVPSTEEIAKLLEQVGMKSLILSRDKNQIRMLRPLYIDLSAVAKGWGVDEIGRLLESHGVNNYLVEIGGELRTRGSKPEGAWSIAVERPVSTVADRQAELILSLGDNAVATSGDYRNYYEEGGVRYSHTIDPLTGYPIRHALASVTVVHDSCSLADAWATALNVAGPEAAIALAEANDLAVFMIIREGDGFTEMASSRFQQKFQSTPINGVNH</sequence>
<dbReference type="EC" id="2.7.1.180" evidence="3"/>
<evidence type="ECO:0000313" key="18">
    <source>
        <dbReference type="EMBL" id="CUS40115.1"/>
    </source>
</evidence>
<keyword evidence="13" id="KW-0472">Membrane</keyword>
<keyword evidence="5" id="KW-1003">Cell membrane</keyword>
<comment type="catalytic activity">
    <reaction evidence="17">
        <text>L-threonyl-[protein] + FAD = FMN-L-threonyl-[protein] + AMP + H(+)</text>
        <dbReference type="Rhea" id="RHEA:36847"/>
        <dbReference type="Rhea" id="RHEA-COMP:11060"/>
        <dbReference type="Rhea" id="RHEA-COMP:11061"/>
        <dbReference type="ChEBI" id="CHEBI:15378"/>
        <dbReference type="ChEBI" id="CHEBI:30013"/>
        <dbReference type="ChEBI" id="CHEBI:57692"/>
        <dbReference type="ChEBI" id="CHEBI:74257"/>
        <dbReference type="ChEBI" id="CHEBI:456215"/>
        <dbReference type="EC" id="2.7.1.180"/>
    </reaction>
</comment>
<evidence type="ECO:0000256" key="15">
    <source>
        <dbReference type="ARBA" id="ARBA00023288"/>
    </source>
</evidence>
<keyword evidence="9" id="KW-0479">Metal-binding</keyword>
<organism evidence="18">
    <name type="scientific">hydrothermal vent metagenome</name>
    <dbReference type="NCBI Taxonomy" id="652676"/>
    <lineage>
        <taxon>unclassified sequences</taxon>
        <taxon>metagenomes</taxon>
        <taxon>ecological metagenomes</taxon>
    </lineage>
</organism>
<keyword evidence="14" id="KW-0564">Palmitate</keyword>
<evidence type="ECO:0000256" key="2">
    <source>
        <dbReference type="ARBA" id="ARBA00004533"/>
    </source>
</evidence>
<keyword evidence="6" id="KW-0997">Cell inner membrane</keyword>
<keyword evidence="10" id="KW-0732">Signal</keyword>
<evidence type="ECO:0000256" key="6">
    <source>
        <dbReference type="ARBA" id="ARBA00022519"/>
    </source>
</evidence>
<evidence type="ECO:0000256" key="1">
    <source>
        <dbReference type="ARBA" id="ARBA00001946"/>
    </source>
</evidence>
<keyword evidence="7" id="KW-0285">Flavoprotein</keyword>
<evidence type="ECO:0000256" key="13">
    <source>
        <dbReference type="ARBA" id="ARBA00023136"/>
    </source>
</evidence>
<evidence type="ECO:0000256" key="16">
    <source>
        <dbReference type="ARBA" id="ARBA00031306"/>
    </source>
</evidence>
<dbReference type="FunFam" id="3.10.520.10:FF:000001">
    <property type="entry name" value="FAD:protein FMN transferase"/>
    <property type="match status" value="1"/>
</dbReference>
<keyword evidence="11" id="KW-0274">FAD</keyword>
<dbReference type="Gene3D" id="3.10.520.10">
    <property type="entry name" value="ApbE-like domains"/>
    <property type="match status" value="1"/>
</dbReference>
<keyword evidence="15 18" id="KW-0449">Lipoprotein</keyword>
<accession>A0A160T7Z2</accession>
<dbReference type="PANTHER" id="PTHR30040:SF2">
    <property type="entry name" value="FAD:PROTEIN FMN TRANSFERASE"/>
    <property type="match status" value="1"/>
</dbReference>
<evidence type="ECO:0000256" key="3">
    <source>
        <dbReference type="ARBA" id="ARBA00011955"/>
    </source>
</evidence>
<dbReference type="PROSITE" id="PS51257">
    <property type="entry name" value="PROKAR_LIPOPROTEIN"/>
    <property type="match status" value="1"/>
</dbReference>
<protein>
    <recommendedName>
        <fullName evidence="4">FAD:protein FMN transferase</fullName>
        <ecNumber evidence="3">2.7.1.180</ecNumber>
    </recommendedName>
    <alternativeName>
        <fullName evidence="16">Flavin transferase</fullName>
    </alternativeName>
</protein>